<keyword evidence="2" id="KW-1185">Reference proteome</keyword>
<dbReference type="OrthoDB" id="1191322at2"/>
<comment type="caution">
    <text evidence="1">The sequence shown here is derived from an EMBL/GenBank/DDBJ whole genome shotgun (WGS) entry which is preliminary data.</text>
</comment>
<dbReference type="RefSeq" id="WP_133537249.1">
    <property type="nucleotide sequence ID" value="NZ_SNYH01000005.1"/>
</dbReference>
<dbReference type="AlphaFoldDB" id="A0A4R6TDS1"/>
<protein>
    <submittedName>
        <fullName evidence="1">Uncharacterized protein</fullName>
    </submittedName>
</protein>
<reference evidence="1 2" key="1">
    <citation type="submission" date="2019-03" db="EMBL/GenBank/DDBJ databases">
        <title>Genomic Encyclopedia of Type Strains, Phase III (KMG-III): the genomes of soil and plant-associated and newly described type strains.</title>
        <authorList>
            <person name="Whitman W."/>
        </authorList>
    </citation>
    <scope>NUCLEOTIDE SEQUENCE [LARGE SCALE GENOMIC DNA]</scope>
    <source>
        <strain evidence="1 2">CECT 8283</strain>
    </source>
</reference>
<gene>
    <name evidence="1" type="ORF">DFQ07_2510</name>
</gene>
<evidence type="ECO:0000313" key="1">
    <source>
        <dbReference type="EMBL" id="TDQ23971.1"/>
    </source>
</evidence>
<proteinExistence type="predicted"/>
<accession>A0A4R6TDS1</accession>
<organism evidence="1 2">
    <name type="scientific">Tenacibaculum caenipelagi</name>
    <dbReference type="NCBI Taxonomy" id="1325435"/>
    <lineage>
        <taxon>Bacteria</taxon>
        <taxon>Pseudomonadati</taxon>
        <taxon>Bacteroidota</taxon>
        <taxon>Flavobacteriia</taxon>
        <taxon>Flavobacteriales</taxon>
        <taxon>Flavobacteriaceae</taxon>
        <taxon>Tenacibaculum</taxon>
    </lineage>
</organism>
<dbReference type="EMBL" id="SNYH01000005">
    <property type="protein sequence ID" value="TDQ23971.1"/>
    <property type="molecule type" value="Genomic_DNA"/>
</dbReference>
<sequence length="59" mass="6402">MKKAILNLGKNLSKLEQKQINGGAIVLCPMEVGGCTCNCYWDEEGRCVTNTSVPTKPCN</sequence>
<evidence type="ECO:0000313" key="2">
    <source>
        <dbReference type="Proteomes" id="UP000295390"/>
    </source>
</evidence>
<name>A0A4R6TDS1_9FLAO</name>
<dbReference type="Proteomes" id="UP000295390">
    <property type="component" value="Unassembled WGS sequence"/>
</dbReference>